<evidence type="ECO:0000313" key="3">
    <source>
        <dbReference type="Proteomes" id="UP000326198"/>
    </source>
</evidence>
<reference evidence="2 3" key="1">
    <citation type="submission" date="2019-04" db="EMBL/GenBank/DDBJ databases">
        <title>Friends and foes A comparative genomics studyof 23 Aspergillus species from section Flavi.</title>
        <authorList>
            <consortium name="DOE Joint Genome Institute"/>
            <person name="Kjaerbolling I."/>
            <person name="Vesth T."/>
            <person name="Frisvad J.C."/>
            <person name="Nybo J.L."/>
            <person name="Theobald S."/>
            <person name="Kildgaard S."/>
            <person name="Isbrandt T."/>
            <person name="Kuo A."/>
            <person name="Sato A."/>
            <person name="Lyhne E.K."/>
            <person name="Kogle M.E."/>
            <person name="Wiebenga A."/>
            <person name="Kun R.S."/>
            <person name="Lubbers R.J."/>
            <person name="Makela M.R."/>
            <person name="Barry K."/>
            <person name="Chovatia M."/>
            <person name="Clum A."/>
            <person name="Daum C."/>
            <person name="Haridas S."/>
            <person name="He G."/>
            <person name="LaButti K."/>
            <person name="Lipzen A."/>
            <person name="Mondo S."/>
            <person name="Riley R."/>
            <person name="Salamov A."/>
            <person name="Simmons B.A."/>
            <person name="Magnuson J.K."/>
            <person name="Henrissat B."/>
            <person name="Mortensen U.H."/>
            <person name="Larsen T.O."/>
            <person name="Devries R.P."/>
            <person name="Grigoriev I.V."/>
            <person name="Machida M."/>
            <person name="Baker S.E."/>
            <person name="Andersen M.R."/>
        </authorList>
    </citation>
    <scope>NUCLEOTIDE SEQUENCE [LARGE SCALE GENOMIC DNA]</scope>
    <source>
        <strain evidence="2 3">IBT 29228</strain>
    </source>
</reference>
<feature type="region of interest" description="Disordered" evidence="1">
    <location>
        <begin position="45"/>
        <end position="94"/>
    </location>
</feature>
<feature type="compositionally biased region" description="Pro residues" evidence="1">
    <location>
        <begin position="85"/>
        <end position="94"/>
    </location>
</feature>
<feature type="compositionally biased region" description="Pro residues" evidence="1">
    <location>
        <begin position="56"/>
        <end position="78"/>
    </location>
</feature>
<proteinExistence type="predicted"/>
<keyword evidence="3" id="KW-1185">Reference proteome</keyword>
<feature type="region of interest" description="Disordered" evidence="1">
    <location>
        <begin position="271"/>
        <end position="293"/>
    </location>
</feature>
<feature type="region of interest" description="Disordered" evidence="1">
    <location>
        <begin position="194"/>
        <end position="230"/>
    </location>
</feature>
<dbReference type="EMBL" id="ML736453">
    <property type="protein sequence ID" value="KAE8371210.1"/>
    <property type="molecule type" value="Genomic_DNA"/>
</dbReference>
<dbReference type="AlphaFoldDB" id="A0A5N7AR28"/>
<gene>
    <name evidence="2" type="ORF">BDV26DRAFT_276583</name>
</gene>
<name>A0A5N7AR28_9EURO</name>
<dbReference type="SUPFAM" id="SSF101447">
    <property type="entry name" value="Formin homology 2 domain (FH2 domain)"/>
    <property type="match status" value="1"/>
</dbReference>
<sequence length="293" mass="33366">MDHQPVHILSYHRPKSQSTFIVSRQHGNGTATPVYEVARLSSKPNLSISRIQPAYQPAPPPPPPPPPPPAQYGYPPHPYYQQQPQPYPPPGPFPPQQFPMQQPPYLMNQPPPTRTTIGTVTLSSMSSKITLSIHHIAEVKMKRPDFLASGHQFTHPRHGTLEWKESDLFEKRFKLVDSNKTVLARFDKWKVPDQQLQQQQQQQQQQSNSSFWGGSSSSKQTKTKTKKKKKKKKKGWAFQVFVNADPELLDWIVVSGLGVVEYRITSDKEWEEELLGDDDDDDDDDSVWSALLG</sequence>
<organism evidence="2 3">
    <name type="scientific">Aspergillus bertholletiae</name>
    <dbReference type="NCBI Taxonomy" id="1226010"/>
    <lineage>
        <taxon>Eukaryota</taxon>
        <taxon>Fungi</taxon>
        <taxon>Dikarya</taxon>
        <taxon>Ascomycota</taxon>
        <taxon>Pezizomycotina</taxon>
        <taxon>Eurotiomycetes</taxon>
        <taxon>Eurotiomycetidae</taxon>
        <taxon>Eurotiales</taxon>
        <taxon>Aspergillaceae</taxon>
        <taxon>Aspergillus</taxon>
        <taxon>Aspergillus subgen. Circumdati</taxon>
    </lineage>
</organism>
<accession>A0A5N7AR28</accession>
<evidence type="ECO:0000313" key="2">
    <source>
        <dbReference type="EMBL" id="KAE8371210.1"/>
    </source>
</evidence>
<dbReference type="OrthoDB" id="4725912at2759"/>
<evidence type="ECO:0000256" key="1">
    <source>
        <dbReference type="SAM" id="MobiDB-lite"/>
    </source>
</evidence>
<feature type="compositionally biased region" description="Basic residues" evidence="1">
    <location>
        <begin position="221"/>
        <end position="230"/>
    </location>
</feature>
<feature type="compositionally biased region" description="Acidic residues" evidence="1">
    <location>
        <begin position="271"/>
        <end position="286"/>
    </location>
</feature>
<feature type="compositionally biased region" description="Low complexity" evidence="1">
    <location>
        <begin position="194"/>
        <end position="220"/>
    </location>
</feature>
<dbReference type="Proteomes" id="UP000326198">
    <property type="component" value="Unassembled WGS sequence"/>
</dbReference>
<protein>
    <submittedName>
        <fullName evidence="2">Uncharacterized protein</fullName>
    </submittedName>
</protein>